<feature type="compositionally biased region" description="Polar residues" evidence="1">
    <location>
        <begin position="110"/>
        <end position="120"/>
    </location>
</feature>
<organism evidence="2 3">
    <name type="scientific">Nocardia mexicana</name>
    <dbReference type="NCBI Taxonomy" id="279262"/>
    <lineage>
        <taxon>Bacteria</taxon>
        <taxon>Bacillati</taxon>
        <taxon>Actinomycetota</taxon>
        <taxon>Actinomycetes</taxon>
        <taxon>Mycobacteriales</taxon>
        <taxon>Nocardiaceae</taxon>
        <taxon>Nocardia</taxon>
    </lineage>
</organism>
<evidence type="ECO:0000256" key="1">
    <source>
        <dbReference type="SAM" id="MobiDB-lite"/>
    </source>
</evidence>
<evidence type="ECO:0000313" key="2">
    <source>
        <dbReference type="EMBL" id="RDI52095.1"/>
    </source>
</evidence>
<proteinExistence type="predicted"/>
<keyword evidence="3" id="KW-1185">Reference proteome</keyword>
<protein>
    <submittedName>
        <fullName evidence="2">Uncharacterized protein</fullName>
    </submittedName>
</protein>
<accession>A0A370H801</accession>
<dbReference type="AlphaFoldDB" id="A0A370H801"/>
<dbReference type="EMBL" id="QQAZ01000004">
    <property type="protein sequence ID" value="RDI52095.1"/>
    <property type="molecule type" value="Genomic_DNA"/>
</dbReference>
<dbReference type="OrthoDB" id="4555427at2"/>
<evidence type="ECO:0000313" key="3">
    <source>
        <dbReference type="Proteomes" id="UP000255355"/>
    </source>
</evidence>
<comment type="caution">
    <text evidence="2">The sequence shown here is derived from an EMBL/GenBank/DDBJ whole genome shotgun (WGS) entry which is preliminary data.</text>
</comment>
<name>A0A370H801_9NOCA</name>
<dbReference type="RefSeq" id="WP_068024446.1">
    <property type="nucleotide sequence ID" value="NZ_QQAZ01000004.1"/>
</dbReference>
<gene>
    <name evidence="2" type="ORF">DFR68_104583</name>
</gene>
<reference evidence="2 3" key="1">
    <citation type="submission" date="2018-07" db="EMBL/GenBank/DDBJ databases">
        <title>Genomic Encyclopedia of Type Strains, Phase IV (KMG-IV): sequencing the most valuable type-strain genomes for metagenomic binning, comparative biology and taxonomic classification.</title>
        <authorList>
            <person name="Goeker M."/>
        </authorList>
    </citation>
    <scope>NUCLEOTIDE SEQUENCE [LARGE SCALE GENOMIC DNA]</scope>
    <source>
        <strain evidence="2 3">DSM 44952</strain>
    </source>
</reference>
<dbReference type="Proteomes" id="UP000255355">
    <property type="component" value="Unassembled WGS sequence"/>
</dbReference>
<feature type="region of interest" description="Disordered" evidence="1">
    <location>
        <begin position="101"/>
        <end position="120"/>
    </location>
</feature>
<sequence>MAILATDWLITSDVALEVAYRIDLPGPERGCWVLSYLPTGYRLTRSQAMAGVVLAEMIVLDPQGAEGDWDGDMASVCVAELGLNLIQVQCLLALRAFAAAEDDDSPEPQAFSSCSAGGRG</sequence>